<comment type="caution">
    <text evidence="2">The sequence shown here is derived from an EMBL/GenBank/DDBJ whole genome shotgun (WGS) entry which is preliminary data.</text>
</comment>
<dbReference type="SUPFAM" id="SSF110296">
    <property type="entry name" value="Oligoxyloglucan reducing end-specific cellobiohydrolase"/>
    <property type="match status" value="1"/>
</dbReference>
<dbReference type="Gene3D" id="2.130.10.10">
    <property type="entry name" value="YVTN repeat-like/Quinoprotein amine dehydrogenase"/>
    <property type="match status" value="2"/>
</dbReference>
<proteinExistence type="predicted"/>
<dbReference type="Proteomes" id="UP001107961">
    <property type="component" value="Unassembled WGS sequence"/>
</dbReference>
<sequence>MTFMPTNRRRCPGAIRVLALFALIWAPLAQAATDALATAALSYEEGRLIRALGDRLAVSEDQGHGWRDLPLPATAKGGPLTAAVLSPVSPSTLYITGPEIGVQRSDDWGQHWRSIQGDLPSMDVIAFTPHRTQPDTLYAVLADIGIHRSEDGGKTWRLMDSGPTQGIQWLIHSDMPGSMQTGWLVAGSATAVRLSMDCFCGWRLGGDFESGPVHSVIDLPGHPEHWIAATDTGLFHSDNGGQQWQALTETDTPLVALTAVDENTLLALTAQGRLLTSEDQGRTWNPDE</sequence>
<dbReference type="EMBL" id="JAJVKT010000007">
    <property type="protein sequence ID" value="MCE7508405.1"/>
    <property type="molecule type" value="Genomic_DNA"/>
</dbReference>
<accession>A0A9Q3W498</accession>
<feature type="signal peptide" evidence="1">
    <location>
        <begin position="1"/>
        <end position="31"/>
    </location>
</feature>
<evidence type="ECO:0000313" key="2">
    <source>
        <dbReference type="EMBL" id="MCE7508405.1"/>
    </source>
</evidence>
<dbReference type="InterPro" id="IPR015943">
    <property type="entry name" value="WD40/YVTN_repeat-like_dom_sf"/>
</dbReference>
<keyword evidence="3" id="KW-1185">Reference proteome</keyword>
<reference evidence="2" key="1">
    <citation type="submission" date="2022-01" db="EMBL/GenBank/DDBJ databases">
        <authorList>
            <person name="Karlyshev A.V."/>
            <person name="Jaspars M."/>
        </authorList>
    </citation>
    <scope>NUCLEOTIDE SEQUENCE</scope>
    <source>
        <strain evidence="2">AGSA3-2</strain>
    </source>
</reference>
<evidence type="ECO:0000256" key="1">
    <source>
        <dbReference type="SAM" id="SignalP"/>
    </source>
</evidence>
<evidence type="ECO:0000313" key="3">
    <source>
        <dbReference type="Proteomes" id="UP001107961"/>
    </source>
</evidence>
<name>A0A9Q3W498_9GAMM</name>
<keyword evidence="1" id="KW-0732">Signal</keyword>
<gene>
    <name evidence="2" type="ORF">LZG35_07115</name>
</gene>
<organism evidence="2 3">
    <name type="scientific">Alloalcanivorax xenomutans</name>
    <dbReference type="NCBI Taxonomy" id="1094342"/>
    <lineage>
        <taxon>Bacteria</taxon>
        <taxon>Pseudomonadati</taxon>
        <taxon>Pseudomonadota</taxon>
        <taxon>Gammaproteobacteria</taxon>
        <taxon>Oceanospirillales</taxon>
        <taxon>Alcanivoracaceae</taxon>
        <taxon>Alloalcanivorax</taxon>
    </lineage>
</organism>
<protein>
    <recommendedName>
        <fullName evidence="4">Photosynthesis system II assembly factor Ycf48/Hcf136-like domain-containing protein</fullName>
    </recommendedName>
</protein>
<feature type="chain" id="PRO_5040453577" description="Photosynthesis system II assembly factor Ycf48/Hcf136-like domain-containing protein" evidence="1">
    <location>
        <begin position="32"/>
        <end position="288"/>
    </location>
</feature>
<dbReference type="AlphaFoldDB" id="A0A9Q3W498"/>
<dbReference type="RefSeq" id="WP_145953581.1">
    <property type="nucleotide sequence ID" value="NZ_CP012331.1"/>
</dbReference>
<evidence type="ECO:0008006" key="4">
    <source>
        <dbReference type="Google" id="ProtNLM"/>
    </source>
</evidence>